<dbReference type="Proteomes" id="UP000192491">
    <property type="component" value="Unassembled WGS sequence"/>
</dbReference>
<keyword evidence="1" id="KW-1133">Transmembrane helix</keyword>
<dbReference type="InterPro" id="IPR036938">
    <property type="entry name" value="PAP2/HPO_sf"/>
</dbReference>
<gene>
    <name evidence="3" type="ORF">BWK73_48830</name>
</gene>
<feature type="transmembrane region" description="Helical" evidence="1">
    <location>
        <begin position="12"/>
        <end position="38"/>
    </location>
</feature>
<dbReference type="EMBL" id="MTEJ01000659">
    <property type="protein sequence ID" value="OQX00297.1"/>
    <property type="molecule type" value="Genomic_DNA"/>
</dbReference>
<dbReference type="Gene3D" id="1.20.144.10">
    <property type="entry name" value="Phosphatidic acid phosphatase type 2/haloperoxidase"/>
    <property type="match status" value="2"/>
</dbReference>
<comment type="caution">
    <text evidence="3">The sequence shown here is derived from an EMBL/GenBank/DDBJ whole genome shotgun (WGS) entry which is preliminary data.</text>
</comment>
<sequence>MKFWEKYPQPWLWFNLVGASTLVFWLSNLDLTVAGLFHQADHWLLDEFPLWKALFYDGVPYLAGAVLGLSTLLIVGSTVLRRWYRVRLYAAYVLLVFLVGPGLLVNSLFKDNWGRPRPVQVAQLGGQEAYVPPGYFVPNGNGRSFPSGHSSVGFAFVAFWFLWRKRKPQWAWLALSATVLLGCAIGLTRMAAGGHFLSDVMWSGWVVLFAAWVLYYPLMRISEREMSVEN</sequence>
<name>A0A1Y1Q9E0_9GAMM</name>
<evidence type="ECO:0000313" key="4">
    <source>
        <dbReference type="Proteomes" id="UP000192491"/>
    </source>
</evidence>
<keyword evidence="1" id="KW-0472">Membrane</keyword>
<feature type="transmembrane region" description="Helical" evidence="1">
    <location>
        <begin position="145"/>
        <end position="163"/>
    </location>
</feature>
<evidence type="ECO:0000313" key="3">
    <source>
        <dbReference type="EMBL" id="OQX00297.1"/>
    </source>
</evidence>
<accession>A0A1Y1Q9E0</accession>
<organism evidence="3 4">
    <name type="scientific">Thiothrix lacustris</name>
    <dbReference type="NCBI Taxonomy" id="525917"/>
    <lineage>
        <taxon>Bacteria</taxon>
        <taxon>Pseudomonadati</taxon>
        <taxon>Pseudomonadota</taxon>
        <taxon>Gammaproteobacteria</taxon>
        <taxon>Thiotrichales</taxon>
        <taxon>Thiotrichaceae</taxon>
        <taxon>Thiothrix</taxon>
    </lineage>
</organism>
<dbReference type="STRING" id="1123401.GCA_000621325_01086"/>
<dbReference type="SMART" id="SM00014">
    <property type="entry name" value="acidPPc"/>
    <property type="match status" value="1"/>
</dbReference>
<feature type="transmembrane region" description="Helical" evidence="1">
    <location>
        <begin position="170"/>
        <end position="188"/>
    </location>
</feature>
<protein>
    <recommendedName>
        <fullName evidence="2">Phosphatidic acid phosphatase type 2/haloperoxidase domain-containing protein</fullName>
    </recommendedName>
</protein>
<dbReference type="Pfam" id="PF01569">
    <property type="entry name" value="PAP2"/>
    <property type="match status" value="1"/>
</dbReference>
<evidence type="ECO:0000259" key="2">
    <source>
        <dbReference type="SMART" id="SM00014"/>
    </source>
</evidence>
<reference evidence="3 4" key="1">
    <citation type="submission" date="2017-01" db="EMBL/GenBank/DDBJ databases">
        <title>Novel large sulfur bacteria in the metagenomes of groundwater-fed chemosynthetic microbial mats in the Lake Huron basin.</title>
        <authorList>
            <person name="Sharrar A.M."/>
            <person name="Flood B.E."/>
            <person name="Bailey J.V."/>
            <person name="Jones D.S."/>
            <person name="Biddanda B."/>
            <person name="Ruberg S.A."/>
            <person name="Marcus D.N."/>
            <person name="Dick G.J."/>
        </authorList>
    </citation>
    <scope>NUCLEOTIDE SEQUENCE [LARGE SCALE GENOMIC DNA]</scope>
    <source>
        <strain evidence="3">A8</strain>
    </source>
</reference>
<dbReference type="AlphaFoldDB" id="A0A1Y1Q9E0"/>
<feature type="domain" description="Phosphatidic acid phosphatase type 2/haloperoxidase" evidence="2">
    <location>
        <begin position="90"/>
        <end position="215"/>
    </location>
</feature>
<keyword evidence="1" id="KW-0812">Transmembrane</keyword>
<feature type="transmembrane region" description="Helical" evidence="1">
    <location>
        <begin position="58"/>
        <end position="76"/>
    </location>
</feature>
<dbReference type="CDD" id="cd03396">
    <property type="entry name" value="PAP2_like_6"/>
    <property type="match status" value="1"/>
</dbReference>
<evidence type="ECO:0000256" key="1">
    <source>
        <dbReference type="SAM" id="Phobius"/>
    </source>
</evidence>
<feature type="transmembrane region" description="Helical" evidence="1">
    <location>
        <begin position="200"/>
        <end position="218"/>
    </location>
</feature>
<proteinExistence type="predicted"/>
<dbReference type="SUPFAM" id="SSF48317">
    <property type="entry name" value="Acid phosphatase/Vanadium-dependent haloperoxidase"/>
    <property type="match status" value="1"/>
</dbReference>
<dbReference type="InterPro" id="IPR000326">
    <property type="entry name" value="PAP2/HPO"/>
</dbReference>
<feature type="transmembrane region" description="Helical" evidence="1">
    <location>
        <begin position="88"/>
        <end position="109"/>
    </location>
</feature>